<dbReference type="EMBL" id="CAJFCV020000006">
    <property type="protein sequence ID" value="CAG9130523.1"/>
    <property type="molecule type" value="Genomic_DNA"/>
</dbReference>
<dbReference type="Pfam" id="PF09793">
    <property type="entry name" value="AD"/>
    <property type="match status" value="1"/>
</dbReference>
<evidence type="ECO:0000313" key="2">
    <source>
        <dbReference type="EMBL" id="CAD5234631.1"/>
    </source>
</evidence>
<feature type="domain" description="AD" evidence="1">
    <location>
        <begin position="91"/>
        <end position="187"/>
    </location>
</feature>
<protein>
    <submittedName>
        <fullName evidence="2">(pine wood nematode) hypothetical protein</fullName>
    </submittedName>
    <submittedName>
        <fullName evidence="5">AD domain-containing protein</fullName>
    </submittedName>
</protein>
<dbReference type="InterPro" id="IPR019181">
    <property type="entry name" value="LSM12_ABD"/>
</dbReference>
<dbReference type="OrthoDB" id="1057137at2759"/>
<keyword evidence="4" id="KW-1185">Reference proteome</keyword>
<dbReference type="PROSITE" id="PS52001">
    <property type="entry name" value="AD"/>
    <property type="match status" value="1"/>
</dbReference>
<name>A0A1I7SD71_BURXY</name>
<reference evidence="2" key="2">
    <citation type="submission" date="2020-09" db="EMBL/GenBank/DDBJ databases">
        <authorList>
            <person name="Kikuchi T."/>
        </authorList>
    </citation>
    <scope>NUCLEOTIDE SEQUENCE</scope>
    <source>
        <strain evidence="2">Ka4C1</strain>
    </source>
</reference>
<organism evidence="3 5">
    <name type="scientific">Bursaphelenchus xylophilus</name>
    <name type="common">Pinewood nematode worm</name>
    <name type="synonym">Aphelenchoides xylophilus</name>
    <dbReference type="NCBI Taxonomy" id="6326"/>
    <lineage>
        <taxon>Eukaryota</taxon>
        <taxon>Metazoa</taxon>
        <taxon>Ecdysozoa</taxon>
        <taxon>Nematoda</taxon>
        <taxon>Chromadorea</taxon>
        <taxon>Rhabditida</taxon>
        <taxon>Tylenchina</taxon>
        <taxon>Tylenchomorpha</taxon>
        <taxon>Aphelenchoidea</taxon>
        <taxon>Aphelenchoididae</taxon>
        <taxon>Bursaphelenchus</taxon>
    </lineage>
</organism>
<dbReference type="InterPro" id="IPR039683">
    <property type="entry name" value="Lsm12-like"/>
</dbReference>
<dbReference type="PANTHER" id="PTHR13542">
    <property type="entry name" value="LSM12 HOMOLOG"/>
    <property type="match status" value="1"/>
</dbReference>
<dbReference type="AlphaFoldDB" id="A0A1I7SD71"/>
<proteinExistence type="predicted"/>
<dbReference type="Proteomes" id="UP000659654">
    <property type="component" value="Unassembled WGS sequence"/>
</dbReference>
<reference evidence="5" key="1">
    <citation type="submission" date="2016-11" db="UniProtKB">
        <authorList>
            <consortium name="WormBaseParasite"/>
        </authorList>
    </citation>
    <scope>IDENTIFICATION</scope>
</reference>
<dbReference type="Proteomes" id="UP000582659">
    <property type="component" value="Unassembled WGS sequence"/>
</dbReference>
<sequence>MARLSEDASSGKRTIQFGKNTLPKGARVEVSMKDGSIFTGQAVLYDSSINWFVLVEEKDHYYEKLLINYEHVDQVCGLSAVSEAPELIGNDEELMHKAEQRLQKALAEKKYFCSDQASQRAVQTFMELKKILNSVEWANNDILVMDVVRISPPYRPDSCEMITKSRQAEDCLNRVKKILVQVIECIGSQD</sequence>
<evidence type="ECO:0000313" key="3">
    <source>
        <dbReference type="Proteomes" id="UP000095284"/>
    </source>
</evidence>
<dbReference type="EMBL" id="CAJFDI010000006">
    <property type="protein sequence ID" value="CAD5234631.1"/>
    <property type="molecule type" value="Genomic_DNA"/>
</dbReference>
<gene>
    <name evidence="2" type="ORF">BXYJ_LOCUS14722</name>
</gene>
<dbReference type="WBParaSite" id="BXY_1097600.1">
    <property type="protein sequence ID" value="BXY_1097600.1"/>
    <property type="gene ID" value="BXY_1097600"/>
</dbReference>
<evidence type="ECO:0000313" key="5">
    <source>
        <dbReference type="WBParaSite" id="BXY_1097600.1"/>
    </source>
</evidence>
<accession>A0A1I7SD71</accession>
<evidence type="ECO:0000313" key="4">
    <source>
        <dbReference type="Proteomes" id="UP000659654"/>
    </source>
</evidence>
<evidence type="ECO:0000259" key="1">
    <source>
        <dbReference type="PROSITE" id="PS52001"/>
    </source>
</evidence>
<dbReference type="Proteomes" id="UP000095284">
    <property type="component" value="Unplaced"/>
</dbReference>
<dbReference type="InterPro" id="IPR047574">
    <property type="entry name" value="AD"/>
</dbReference>
<dbReference type="SMART" id="SM00995">
    <property type="entry name" value="AD"/>
    <property type="match status" value="1"/>
</dbReference>